<feature type="transmembrane region" description="Helical" evidence="5">
    <location>
        <begin position="37"/>
        <end position="54"/>
    </location>
</feature>
<dbReference type="Proteomes" id="UP000324646">
    <property type="component" value="Chromosome"/>
</dbReference>
<evidence type="ECO:0000256" key="2">
    <source>
        <dbReference type="ARBA" id="ARBA00022692"/>
    </source>
</evidence>
<protein>
    <submittedName>
        <fullName evidence="7">DUF1232 domain-containing protein</fullName>
    </submittedName>
</protein>
<name>A0A5C0SF50_CRATE</name>
<dbReference type="RefSeq" id="WP_148809089.1">
    <property type="nucleotide sequence ID" value="NZ_CP042243.1"/>
</dbReference>
<evidence type="ECO:0000256" key="3">
    <source>
        <dbReference type="ARBA" id="ARBA00022989"/>
    </source>
</evidence>
<dbReference type="OrthoDB" id="9800202at2"/>
<dbReference type="EMBL" id="CP042243">
    <property type="protein sequence ID" value="QEK11934.1"/>
    <property type="molecule type" value="Genomic_DNA"/>
</dbReference>
<organism evidence="7 8">
    <name type="scientific">Crassaminicella thermophila</name>
    <dbReference type="NCBI Taxonomy" id="2599308"/>
    <lineage>
        <taxon>Bacteria</taxon>
        <taxon>Bacillati</taxon>
        <taxon>Bacillota</taxon>
        <taxon>Clostridia</taxon>
        <taxon>Eubacteriales</taxon>
        <taxon>Clostridiaceae</taxon>
        <taxon>Crassaminicella</taxon>
    </lineage>
</organism>
<dbReference type="AlphaFoldDB" id="A0A5C0SF50"/>
<dbReference type="GO" id="GO:0012505">
    <property type="term" value="C:endomembrane system"/>
    <property type="evidence" value="ECO:0007669"/>
    <property type="project" value="UniProtKB-SubCell"/>
</dbReference>
<sequence length="114" mass="13352">MIQKRFYTDMNVLKSISKPFKRIGVLHKLIKDPNVSFYKKIMLIGGLIYVISPIDIISDPILGFGFIDDAVLMVYIISKISDQLDKYIEKDYGKFNKEKIIEDVEYKVHDEHEH</sequence>
<keyword evidence="2 5" id="KW-0812">Transmembrane</keyword>
<keyword evidence="3 5" id="KW-1133">Transmembrane helix</keyword>
<accession>A0A5C0SF50</accession>
<dbReference type="KEGG" id="crs:FQB35_05870"/>
<evidence type="ECO:0000313" key="8">
    <source>
        <dbReference type="Proteomes" id="UP000324646"/>
    </source>
</evidence>
<evidence type="ECO:0000256" key="4">
    <source>
        <dbReference type="ARBA" id="ARBA00023136"/>
    </source>
</evidence>
<proteinExistence type="predicted"/>
<evidence type="ECO:0000256" key="5">
    <source>
        <dbReference type="SAM" id="Phobius"/>
    </source>
</evidence>
<feature type="domain" description="DUF1232" evidence="6">
    <location>
        <begin position="40"/>
        <end position="74"/>
    </location>
</feature>
<evidence type="ECO:0000256" key="1">
    <source>
        <dbReference type="ARBA" id="ARBA00004127"/>
    </source>
</evidence>
<dbReference type="Pfam" id="PF06803">
    <property type="entry name" value="DUF1232"/>
    <property type="match status" value="1"/>
</dbReference>
<evidence type="ECO:0000259" key="6">
    <source>
        <dbReference type="Pfam" id="PF06803"/>
    </source>
</evidence>
<dbReference type="InterPro" id="IPR010652">
    <property type="entry name" value="DUF1232"/>
</dbReference>
<keyword evidence="8" id="KW-1185">Reference proteome</keyword>
<reference evidence="7 8" key="1">
    <citation type="submission" date="2019-07" db="EMBL/GenBank/DDBJ databases">
        <title>Complete genome of Crassaminicella thermophila SY095.</title>
        <authorList>
            <person name="Li X."/>
        </authorList>
    </citation>
    <scope>NUCLEOTIDE SEQUENCE [LARGE SCALE GENOMIC DNA]</scope>
    <source>
        <strain evidence="7 8">SY095</strain>
    </source>
</reference>
<gene>
    <name evidence="7" type="ORF">FQB35_05870</name>
</gene>
<comment type="subcellular location">
    <subcellularLocation>
        <location evidence="1">Endomembrane system</location>
        <topology evidence="1">Multi-pass membrane protein</topology>
    </subcellularLocation>
</comment>
<evidence type="ECO:0000313" key="7">
    <source>
        <dbReference type="EMBL" id="QEK11934.1"/>
    </source>
</evidence>
<keyword evidence="4 5" id="KW-0472">Membrane</keyword>